<comment type="caution">
    <text evidence="2">The sequence shown here is derived from an EMBL/GenBank/DDBJ whole genome shotgun (WGS) entry which is preliminary data.</text>
</comment>
<dbReference type="HOGENOM" id="CLU_2256377_0_0_1"/>
<evidence type="ECO:0000256" key="1">
    <source>
        <dbReference type="SAM" id="MobiDB-lite"/>
    </source>
</evidence>
<evidence type="ECO:0000313" key="2">
    <source>
        <dbReference type="EMBL" id="EMG50632.1"/>
    </source>
</evidence>
<feature type="compositionally biased region" description="Polar residues" evidence="1">
    <location>
        <begin position="1"/>
        <end position="14"/>
    </location>
</feature>
<gene>
    <name evidence="2" type="ORF">G210_1948</name>
</gene>
<dbReference type="AlphaFoldDB" id="M3HSU2"/>
<feature type="non-terminal residue" evidence="2">
    <location>
        <position position="1"/>
    </location>
</feature>
<dbReference type="EMBL" id="AOGT01000169">
    <property type="protein sequence ID" value="EMG50632.1"/>
    <property type="molecule type" value="Genomic_DNA"/>
</dbReference>
<organism evidence="2 3">
    <name type="scientific">Candida maltosa (strain Xu316)</name>
    <name type="common">Yeast</name>
    <dbReference type="NCBI Taxonomy" id="1245528"/>
    <lineage>
        <taxon>Eukaryota</taxon>
        <taxon>Fungi</taxon>
        <taxon>Dikarya</taxon>
        <taxon>Ascomycota</taxon>
        <taxon>Saccharomycotina</taxon>
        <taxon>Pichiomycetes</taxon>
        <taxon>Debaryomycetaceae</taxon>
        <taxon>Candida/Lodderomyces clade</taxon>
        <taxon>Candida</taxon>
    </lineage>
</organism>
<reference evidence="2 3" key="1">
    <citation type="submission" date="2013-02" db="EMBL/GenBank/DDBJ databases">
        <title>Genome sequence of Candida maltosa Xu316, a potential industrial strain for xylitol and ethanol production.</title>
        <authorList>
            <person name="Yu J."/>
            <person name="Wang Q."/>
            <person name="Geng X."/>
            <person name="Bao W."/>
            <person name="He P."/>
            <person name="Cai J."/>
        </authorList>
    </citation>
    <scope>NUCLEOTIDE SEQUENCE [LARGE SCALE GENOMIC DNA]</scope>
    <source>
        <strain evidence="3">Xu316</strain>
    </source>
</reference>
<feature type="compositionally biased region" description="Low complexity" evidence="1">
    <location>
        <begin position="18"/>
        <end position="35"/>
    </location>
</feature>
<feature type="region of interest" description="Disordered" evidence="1">
    <location>
        <begin position="1"/>
        <end position="57"/>
    </location>
</feature>
<sequence>YKMPRRSNTNNTANPVMDTTATSTTDNPPTPSTNTQGAIGDNASSGESRVNAQETQGKQMERSLLFQHGSHFFDFHIDLRSYKIIILNNRTLSFFYQFNGLSRN</sequence>
<evidence type="ECO:0000313" key="3">
    <source>
        <dbReference type="Proteomes" id="UP000011777"/>
    </source>
</evidence>
<feature type="compositionally biased region" description="Polar residues" evidence="1">
    <location>
        <begin position="42"/>
        <end position="57"/>
    </location>
</feature>
<accession>M3HSU2</accession>
<protein>
    <submittedName>
        <fullName evidence="2">Putative amino acid ABC transporter, permease protein</fullName>
    </submittedName>
</protein>
<name>M3HSU2_CANMX</name>
<dbReference type="Proteomes" id="UP000011777">
    <property type="component" value="Unassembled WGS sequence"/>
</dbReference>
<keyword evidence="3" id="KW-1185">Reference proteome</keyword>
<proteinExistence type="predicted"/>